<dbReference type="OrthoDB" id="9794225at2"/>
<feature type="transmembrane region" description="Helical" evidence="5">
    <location>
        <begin position="308"/>
        <end position="330"/>
    </location>
</feature>
<accession>I4B689</accession>
<evidence type="ECO:0000256" key="2">
    <source>
        <dbReference type="ARBA" id="ARBA00022692"/>
    </source>
</evidence>
<evidence type="ECO:0000256" key="3">
    <source>
        <dbReference type="ARBA" id="ARBA00022989"/>
    </source>
</evidence>
<feature type="transmembrane region" description="Helical" evidence="5">
    <location>
        <begin position="336"/>
        <end position="355"/>
    </location>
</feature>
<comment type="subcellular location">
    <subcellularLocation>
        <location evidence="1">Membrane</location>
        <topology evidence="1">Multi-pass membrane protein</topology>
    </subcellularLocation>
</comment>
<dbReference type="InterPro" id="IPR004837">
    <property type="entry name" value="NaCa_Exmemb"/>
</dbReference>
<dbReference type="PANTHER" id="PTHR10846">
    <property type="entry name" value="SODIUM/POTASSIUM/CALCIUM EXCHANGER"/>
    <property type="match status" value="1"/>
</dbReference>
<name>I4B689_TURPD</name>
<dbReference type="Gene3D" id="1.20.1420.30">
    <property type="entry name" value="NCX, central ion-binding region"/>
    <property type="match status" value="2"/>
</dbReference>
<dbReference type="STRING" id="869212.Turpa_2150"/>
<dbReference type="InterPro" id="IPR044880">
    <property type="entry name" value="NCX_ion-bd_dom_sf"/>
</dbReference>
<dbReference type="PATRIC" id="fig|869212.3.peg.2160"/>
<dbReference type="Proteomes" id="UP000006048">
    <property type="component" value="Chromosome"/>
</dbReference>
<dbReference type="EMBL" id="CP002959">
    <property type="protein sequence ID" value="AFM12796.1"/>
    <property type="molecule type" value="Genomic_DNA"/>
</dbReference>
<evidence type="ECO:0000313" key="8">
    <source>
        <dbReference type="Proteomes" id="UP000006048"/>
    </source>
</evidence>
<proteinExistence type="predicted"/>
<dbReference type="Pfam" id="PF01699">
    <property type="entry name" value="Na_Ca_ex"/>
    <property type="match status" value="2"/>
</dbReference>
<feature type="transmembrane region" description="Helical" evidence="5">
    <location>
        <begin position="276"/>
        <end position="296"/>
    </location>
</feature>
<feature type="transmembrane region" description="Helical" evidence="5">
    <location>
        <begin position="249"/>
        <end position="270"/>
    </location>
</feature>
<dbReference type="KEGG" id="tpx:Turpa_2150"/>
<keyword evidence="2 5" id="KW-0812">Transmembrane</keyword>
<feature type="domain" description="Sodium/calcium exchanger membrane region" evidence="6">
    <location>
        <begin position="6"/>
        <end position="145"/>
    </location>
</feature>
<evidence type="ECO:0000313" key="7">
    <source>
        <dbReference type="EMBL" id="AFM12796.1"/>
    </source>
</evidence>
<dbReference type="RefSeq" id="WP_014803302.1">
    <property type="nucleotide sequence ID" value="NC_018020.1"/>
</dbReference>
<evidence type="ECO:0000256" key="1">
    <source>
        <dbReference type="ARBA" id="ARBA00004141"/>
    </source>
</evidence>
<dbReference type="GO" id="GO:0005262">
    <property type="term" value="F:calcium channel activity"/>
    <property type="evidence" value="ECO:0007669"/>
    <property type="project" value="TreeGrafter"/>
</dbReference>
<feature type="transmembrane region" description="Helical" evidence="5">
    <location>
        <begin position="80"/>
        <end position="98"/>
    </location>
</feature>
<reference evidence="7 8" key="1">
    <citation type="submission" date="2012-06" db="EMBL/GenBank/DDBJ databases">
        <title>The complete chromosome of genome of Turneriella parva DSM 21527.</title>
        <authorList>
            <consortium name="US DOE Joint Genome Institute (JGI-PGF)"/>
            <person name="Lucas S."/>
            <person name="Han J."/>
            <person name="Lapidus A."/>
            <person name="Bruce D."/>
            <person name="Goodwin L."/>
            <person name="Pitluck S."/>
            <person name="Peters L."/>
            <person name="Kyrpides N."/>
            <person name="Mavromatis K."/>
            <person name="Ivanova N."/>
            <person name="Mikhailova N."/>
            <person name="Chertkov O."/>
            <person name="Detter J.C."/>
            <person name="Tapia R."/>
            <person name="Han C."/>
            <person name="Land M."/>
            <person name="Hauser L."/>
            <person name="Markowitz V."/>
            <person name="Cheng J.-F."/>
            <person name="Hugenholtz P."/>
            <person name="Woyke T."/>
            <person name="Wu D."/>
            <person name="Gronow S."/>
            <person name="Wellnitz S."/>
            <person name="Brambilla E."/>
            <person name="Klenk H.-P."/>
            <person name="Eisen J.A."/>
        </authorList>
    </citation>
    <scope>NUCLEOTIDE SEQUENCE [LARGE SCALE GENOMIC DNA]</scope>
    <source>
        <strain evidence="8">ATCC BAA-1111 / DSM 21527 / NCTC 11395 / H</strain>
    </source>
</reference>
<feature type="transmembrane region" description="Helical" evidence="5">
    <location>
        <begin position="105"/>
        <end position="123"/>
    </location>
</feature>
<dbReference type="PANTHER" id="PTHR10846:SF8">
    <property type="entry name" value="INNER MEMBRANE PROTEIN YRBG"/>
    <property type="match status" value="1"/>
</dbReference>
<dbReference type="GO" id="GO:0006874">
    <property type="term" value="P:intracellular calcium ion homeostasis"/>
    <property type="evidence" value="ECO:0007669"/>
    <property type="project" value="TreeGrafter"/>
</dbReference>
<dbReference type="AlphaFoldDB" id="I4B689"/>
<feature type="transmembrane region" description="Helical" evidence="5">
    <location>
        <begin position="171"/>
        <end position="194"/>
    </location>
</feature>
<dbReference type="GO" id="GO:0005886">
    <property type="term" value="C:plasma membrane"/>
    <property type="evidence" value="ECO:0007669"/>
    <property type="project" value="TreeGrafter"/>
</dbReference>
<dbReference type="NCBIfam" id="TIGR00367">
    <property type="entry name" value="calcium/sodium antiporter"/>
    <property type="match status" value="1"/>
</dbReference>
<feature type="transmembrane region" description="Helical" evidence="5">
    <location>
        <begin position="214"/>
        <end position="237"/>
    </location>
</feature>
<keyword evidence="8" id="KW-1185">Reference proteome</keyword>
<gene>
    <name evidence="7" type="ordered locus">Turpa_2150</name>
</gene>
<feature type="transmembrane region" description="Helical" evidence="5">
    <location>
        <begin position="6"/>
        <end position="25"/>
    </location>
</feature>
<feature type="domain" description="Sodium/calcium exchanger membrane region" evidence="6">
    <location>
        <begin position="179"/>
        <end position="321"/>
    </location>
</feature>
<dbReference type="GO" id="GO:0008273">
    <property type="term" value="F:calcium, potassium:sodium antiporter activity"/>
    <property type="evidence" value="ECO:0007669"/>
    <property type="project" value="TreeGrafter"/>
</dbReference>
<evidence type="ECO:0000256" key="4">
    <source>
        <dbReference type="ARBA" id="ARBA00023136"/>
    </source>
</evidence>
<feature type="transmembrane region" description="Helical" evidence="5">
    <location>
        <begin position="37"/>
        <end position="60"/>
    </location>
</feature>
<keyword evidence="4 5" id="KW-0472">Membrane</keyword>
<feature type="transmembrane region" description="Helical" evidence="5">
    <location>
        <begin position="129"/>
        <end position="150"/>
    </location>
</feature>
<keyword evidence="3 5" id="KW-1133">Transmembrane helix</keyword>
<evidence type="ECO:0000259" key="6">
    <source>
        <dbReference type="Pfam" id="PF01699"/>
    </source>
</evidence>
<dbReference type="InterPro" id="IPR004481">
    <property type="entry name" value="K/Na/Ca-exchanger"/>
</dbReference>
<protein>
    <submittedName>
        <fullName evidence="7">Na+/Ca+ antiporter, CaCA family</fullName>
    </submittedName>
</protein>
<sequence length="365" mass="38180">MTDFHITLLILGGLVALVVGGEFLVRGATGLAVAAKVSSLVIGLTVVAYGTSAPELVVSIQAAANGSPEIAMANVVGSNIFNLLFILGICGLIAPLAVSSQLLRIDVPVMILASGLVWVFAIPGKIAPWQGAFLLAVIIVYTTFIVRSSRKKSRKVKAEYDKALKDEKEEVAGYPIWLSLVFVALGLTVLVFGARWLVEGSVTLARRFGVSETVIGLTIVAGGTSLPELAASAVATFRGERDIAIGNLVGSNISNLLVILGIAPLMGGGLQVAPQLLQFDIPVMVASAIACLPLFFVGHKFSRGEGMLFLLSYLSYATYLILLATGSGAIGGFQQMMLTVALPIAASLLLWIVAVKYRKARGAPA</sequence>
<evidence type="ECO:0000256" key="5">
    <source>
        <dbReference type="SAM" id="Phobius"/>
    </source>
</evidence>
<dbReference type="HOGENOM" id="CLU_007948_0_3_12"/>
<organism evidence="7 8">
    <name type="scientific">Turneriella parva (strain ATCC BAA-1111 / DSM 21527 / NCTC 11395 / H)</name>
    <name type="common">Leptospira parva</name>
    <dbReference type="NCBI Taxonomy" id="869212"/>
    <lineage>
        <taxon>Bacteria</taxon>
        <taxon>Pseudomonadati</taxon>
        <taxon>Spirochaetota</taxon>
        <taxon>Spirochaetia</taxon>
        <taxon>Leptospirales</taxon>
        <taxon>Leptospiraceae</taxon>
        <taxon>Turneriella</taxon>
    </lineage>
</organism>